<feature type="domain" description="TFIIS N-terminal" evidence="9">
    <location>
        <begin position="1"/>
        <end position="88"/>
    </location>
</feature>
<dbReference type="InterPro" id="IPR017923">
    <property type="entry name" value="TFIIS_N"/>
</dbReference>
<evidence type="ECO:0008006" key="13">
    <source>
        <dbReference type="Google" id="ProtNLM"/>
    </source>
</evidence>
<dbReference type="AlphaFoldDB" id="A0A9W7A2P3"/>
<dbReference type="CDD" id="cd13749">
    <property type="entry name" value="Zn-ribbon_TFIIS"/>
    <property type="match status" value="1"/>
</dbReference>
<dbReference type="PROSITE" id="PS51321">
    <property type="entry name" value="TFIIS_CENTRAL"/>
    <property type="match status" value="1"/>
</dbReference>
<feature type="region of interest" description="Disordered" evidence="7">
    <location>
        <begin position="1"/>
        <end position="22"/>
    </location>
</feature>
<dbReference type="GO" id="GO:0008270">
    <property type="term" value="F:zinc ion binding"/>
    <property type="evidence" value="ECO:0007669"/>
    <property type="project" value="UniProtKB-KW"/>
</dbReference>
<evidence type="ECO:0000259" key="9">
    <source>
        <dbReference type="PROSITE" id="PS51319"/>
    </source>
</evidence>
<name>A0A9W7A2P3_9STRA</name>
<keyword evidence="3" id="KW-0862">Zinc</keyword>
<evidence type="ECO:0000259" key="8">
    <source>
        <dbReference type="PROSITE" id="PS51133"/>
    </source>
</evidence>
<evidence type="ECO:0000256" key="2">
    <source>
        <dbReference type="ARBA" id="ARBA00022771"/>
    </source>
</evidence>
<dbReference type="OrthoDB" id="44867at2759"/>
<dbReference type="PANTHER" id="PTHR11477:SF0">
    <property type="entry name" value="IP08861P-RELATED"/>
    <property type="match status" value="1"/>
</dbReference>
<dbReference type="SUPFAM" id="SSF47676">
    <property type="entry name" value="Conserved domain common to transcription factors TFIIS, elongin A, CRSP70"/>
    <property type="match status" value="1"/>
</dbReference>
<dbReference type="PROSITE" id="PS51319">
    <property type="entry name" value="TFIIS_N"/>
    <property type="match status" value="1"/>
</dbReference>
<keyword evidence="2 5" id="KW-0863">Zinc-finger</keyword>
<evidence type="ECO:0000256" key="4">
    <source>
        <dbReference type="ARBA" id="ARBA00023242"/>
    </source>
</evidence>
<evidence type="ECO:0000256" key="6">
    <source>
        <dbReference type="PROSITE-ProRule" id="PRU00649"/>
    </source>
</evidence>
<keyword evidence="12" id="KW-1185">Reference proteome</keyword>
<dbReference type="Gene3D" id="1.20.930.10">
    <property type="entry name" value="Conserved domain common to transcription factors TFIIS, elongin A, CRSP70"/>
    <property type="match status" value="1"/>
</dbReference>
<dbReference type="Pfam" id="PF08711">
    <property type="entry name" value="Med26"/>
    <property type="match status" value="1"/>
</dbReference>
<evidence type="ECO:0000313" key="11">
    <source>
        <dbReference type="EMBL" id="GMH64769.1"/>
    </source>
</evidence>
<dbReference type="SMART" id="SM00440">
    <property type="entry name" value="ZnF_C2C2"/>
    <property type="match status" value="1"/>
</dbReference>
<proteinExistence type="predicted"/>
<evidence type="ECO:0000256" key="5">
    <source>
        <dbReference type="PROSITE-ProRule" id="PRU00472"/>
    </source>
</evidence>
<feature type="non-terminal residue" evidence="11">
    <location>
        <position position="307"/>
    </location>
</feature>
<keyword evidence="1" id="KW-0479">Metal-binding</keyword>
<protein>
    <recommendedName>
        <fullName evidence="13">Transcription elongation factor TFIIS</fullName>
    </recommendedName>
</protein>
<evidence type="ECO:0000313" key="12">
    <source>
        <dbReference type="Proteomes" id="UP001165082"/>
    </source>
</evidence>
<gene>
    <name evidence="11" type="ORF">TrRE_jg968</name>
</gene>
<dbReference type="GO" id="GO:0006351">
    <property type="term" value="P:DNA-templated transcription"/>
    <property type="evidence" value="ECO:0007669"/>
    <property type="project" value="InterPro"/>
</dbReference>
<dbReference type="GO" id="GO:0003676">
    <property type="term" value="F:nucleic acid binding"/>
    <property type="evidence" value="ECO:0007669"/>
    <property type="project" value="InterPro"/>
</dbReference>
<comment type="caution">
    <text evidence="11">The sequence shown here is derived from an EMBL/GenBank/DDBJ whole genome shotgun (WGS) entry which is preliminary data.</text>
</comment>
<feature type="region of interest" description="Disordered" evidence="7">
    <location>
        <begin position="84"/>
        <end position="109"/>
    </location>
</feature>
<dbReference type="InterPro" id="IPR001222">
    <property type="entry name" value="Znf_TFIIS"/>
</dbReference>
<comment type="subcellular location">
    <subcellularLocation>
        <location evidence="6">Nucleus</location>
    </subcellularLocation>
</comment>
<organism evidence="11 12">
    <name type="scientific">Triparma retinervis</name>
    <dbReference type="NCBI Taxonomy" id="2557542"/>
    <lineage>
        <taxon>Eukaryota</taxon>
        <taxon>Sar</taxon>
        <taxon>Stramenopiles</taxon>
        <taxon>Ochrophyta</taxon>
        <taxon>Bolidophyceae</taxon>
        <taxon>Parmales</taxon>
        <taxon>Triparmaceae</taxon>
        <taxon>Triparma</taxon>
    </lineage>
</organism>
<feature type="domain" description="TFIIS-type" evidence="8">
    <location>
        <begin position="274"/>
        <end position="307"/>
    </location>
</feature>
<dbReference type="InterPro" id="IPR036575">
    <property type="entry name" value="TFIIS_cen_dom_sf"/>
</dbReference>
<dbReference type="InterPro" id="IPR035100">
    <property type="entry name" value="TF_IIS-typ"/>
</dbReference>
<accession>A0A9W7A2P3</accession>
<dbReference type="Proteomes" id="UP001165082">
    <property type="component" value="Unassembled WGS sequence"/>
</dbReference>
<dbReference type="Pfam" id="PF01096">
    <property type="entry name" value="Zn_ribbon_TFIIS"/>
    <property type="match status" value="1"/>
</dbReference>
<dbReference type="Gene3D" id="2.20.25.10">
    <property type="match status" value="1"/>
</dbReference>
<dbReference type="GO" id="GO:0005634">
    <property type="term" value="C:nucleus"/>
    <property type="evidence" value="ECO:0007669"/>
    <property type="project" value="UniProtKB-SubCell"/>
</dbReference>
<feature type="domain" description="TFIIS central" evidence="10">
    <location>
        <begin position="135"/>
        <end position="256"/>
    </location>
</feature>
<evidence type="ECO:0000256" key="1">
    <source>
        <dbReference type="ARBA" id="ARBA00022723"/>
    </source>
</evidence>
<keyword evidence="4 6" id="KW-0539">Nucleus</keyword>
<dbReference type="EMBL" id="BRXZ01002552">
    <property type="protein sequence ID" value="GMH64769.1"/>
    <property type="molecule type" value="Genomic_DNA"/>
</dbReference>
<evidence type="ECO:0000256" key="3">
    <source>
        <dbReference type="ARBA" id="ARBA00022833"/>
    </source>
</evidence>
<reference evidence="11" key="1">
    <citation type="submission" date="2022-07" db="EMBL/GenBank/DDBJ databases">
        <title>Genome analysis of Parmales, a sister group of diatoms, reveals the evolutionary specialization of diatoms from phago-mixotrophs to photoautotrophs.</title>
        <authorList>
            <person name="Ban H."/>
            <person name="Sato S."/>
            <person name="Yoshikawa S."/>
            <person name="Kazumasa Y."/>
            <person name="Nakamura Y."/>
            <person name="Ichinomiya M."/>
            <person name="Saitoh K."/>
            <person name="Sato N."/>
            <person name="Blanc-Mathieu R."/>
            <person name="Endo H."/>
            <person name="Kuwata A."/>
            <person name="Ogata H."/>
        </authorList>
    </citation>
    <scope>NUCLEOTIDE SEQUENCE</scope>
</reference>
<dbReference type="Pfam" id="PF07500">
    <property type="entry name" value="TFIIS_M"/>
    <property type="match status" value="1"/>
</dbReference>
<dbReference type="InterPro" id="IPR035441">
    <property type="entry name" value="TFIIS/LEDGF_dom_sf"/>
</dbReference>
<sequence>METRVKELTTQLRQSQDKASKYSPPMGVLQQVAALPDIAITIQILSTTKIGHVVNGLKSEESKAKWGEETAAMAKSIVKKWKKLAKTQPAPSKPKAPVMQAKKEPNPSTATAADPFLESLTTYAGTLSPSLRGKVVLNLRASLLTGVTTNPPEILQSETSSAINEMACECAKATEEAMKVAFPNFCKEYIAKARQLTFNTKKNSDLAANVLVGFVKPPALVAMAPDQLATKEKLAMLDQKKKMIEDSRRLDWETENEDLINEQAGIKGDLLQASLFTCGRCKSIKTTSTQKQTRSADEPMTVFVLCK</sequence>
<dbReference type="PROSITE" id="PS51133">
    <property type="entry name" value="ZF_TFIIS_2"/>
    <property type="match status" value="1"/>
</dbReference>
<evidence type="ECO:0000259" key="10">
    <source>
        <dbReference type="PROSITE" id="PS51321"/>
    </source>
</evidence>
<dbReference type="InterPro" id="IPR003618">
    <property type="entry name" value="TFIIS_cen_dom"/>
</dbReference>
<dbReference type="Gene3D" id="1.10.472.30">
    <property type="entry name" value="Transcription elongation factor S-II, central domain"/>
    <property type="match status" value="1"/>
</dbReference>
<dbReference type="SUPFAM" id="SSF46942">
    <property type="entry name" value="Elongation factor TFIIS domain 2"/>
    <property type="match status" value="1"/>
</dbReference>
<dbReference type="PIRSF" id="PIRSF006704">
    <property type="entry name" value="TF_IIS"/>
    <property type="match status" value="1"/>
</dbReference>
<dbReference type="SUPFAM" id="SSF57783">
    <property type="entry name" value="Zinc beta-ribbon"/>
    <property type="match status" value="1"/>
</dbReference>
<evidence type="ECO:0000256" key="7">
    <source>
        <dbReference type="SAM" id="MobiDB-lite"/>
    </source>
</evidence>
<dbReference type="PANTHER" id="PTHR11477">
    <property type="entry name" value="TRANSCRIPTION FACTOR S-II ZINC FINGER DOMAIN-CONTAINING PROTEIN"/>
    <property type="match status" value="1"/>
</dbReference>